<sequence>MNKKKILALTLSVLLLLPSTAFAKGKDNSEGKGNSVKQEVQNKKSEDKTNVQNTSASTNAQQNKGKGEEHKQEAQEKKDAKKEQIAQFKTDMKAKHEQMKQLRTQTIALRKQVEQKKEQLSSIIADLESGKKTLSEEMLNSLLALSQNLLTDTEKVKETAEINTEVSNTEQKVKGADFNNALASMDKVIAKMQSRLDALNKLNADLDAALKIANMAVAPAPTTGTGSTDTSTTTTGSTTTDTTAPTGSSTTNTTTTTTTTSGQ</sequence>
<feature type="region of interest" description="Disordered" evidence="2">
    <location>
        <begin position="21"/>
        <end position="84"/>
    </location>
</feature>
<dbReference type="Proteomes" id="UP001208567">
    <property type="component" value="Unassembled WGS sequence"/>
</dbReference>
<feature type="chain" id="PRO_5046457471" evidence="3">
    <location>
        <begin position="24"/>
        <end position="263"/>
    </location>
</feature>
<feature type="signal peptide" evidence="3">
    <location>
        <begin position="1"/>
        <end position="23"/>
    </location>
</feature>
<evidence type="ECO:0000256" key="3">
    <source>
        <dbReference type="SAM" id="SignalP"/>
    </source>
</evidence>
<evidence type="ECO:0000313" key="4">
    <source>
        <dbReference type="EMBL" id="GLC29418.1"/>
    </source>
</evidence>
<feature type="compositionally biased region" description="Basic and acidic residues" evidence="2">
    <location>
        <begin position="40"/>
        <end position="49"/>
    </location>
</feature>
<reference evidence="4 5" key="1">
    <citation type="journal article" date="2024" name="Int. J. Syst. Evol. Microbiol.">
        <title>Clostridium omnivorum sp. nov., isolated from anoxic soil under the treatment of reductive soil disinfestation.</title>
        <authorList>
            <person name="Ueki A."/>
            <person name="Tonouchi A."/>
            <person name="Kaku N."/>
            <person name="Honma S."/>
            <person name="Ueki K."/>
        </authorList>
    </citation>
    <scope>NUCLEOTIDE SEQUENCE [LARGE SCALE GENOMIC DNA]</scope>
    <source>
        <strain evidence="4 5">E14</strain>
    </source>
</reference>
<organism evidence="4 5">
    <name type="scientific">Clostridium omnivorum</name>
    <dbReference type="NCBI Taxonomy" id="1604902"/>
    <lineage>
        <taxon>Bacteria</taxon>
        <taxon>Bacillati</taxon>
        <taxon>Bacillota</taxon>
        <taxon>Clostridia</taxon>
        <taxon>Eubacteriales</taxon>
        <taxon>Clostridiaceae</taxon>
        <taxon>Clostridium</taxon>
    </lineage>
</organism>
<feature type="region of interest" description="Disordered" evidence="2">
    <location>
        <begin position="218"/>
        <end position="263"/>
    </location>
</feature>
<keyword evidence="3" id="KW-0732">Signal</keyword>
<evidence type="ECO:0000256" key="1">
    <source>
        <dbReference type="SAM" id="Coils"/>
    </source>
</evidence>
<feature type="compositionally biased region" description="Basic and acidic residues" evidence="2">
    <location>
        <begin position="65"/>
        <end position="84"/>
    </location>
</feature>
<comment type="caution">
    <text evidence="4">The sequence shown here is derived from an EMBL/GenBank/DDBJ whole genome shotgun (WGS) entry which is preliminary data.</text>
</comment>
<feature type="compositionally biased region" description="Low complexity" evidence="2">
    <location>
        <begin position="222"/>
        <end position="263"/>
    </location>
</feature>
<proteinExistence type="predicted"/>
<keyword evidence="1" id="KW-0175">Coiled coil</keyword>
<feature type="coiled-coil region" evidence="1">
    <location>
        <begin position="182"/>
        <end position="209"/>
    </location>
</feature>
<evidence type="ECO:0000313" key="5">
    <source>
        <dbReference type="Proteomes" id="UP001208567"/>
    </source>
</evidence>
<evidence type="ECO:0000256" key="2">
    <source>
        <dbReference type="SAM" id="MobiDB-lite"/>
    </source>
</evidence>
<dbReference type="RefSeq" id="WP_264848713.1">
    <property type="nucleotide sequence ID" value="NZ_BRXR01000001.1"/>
</dbReference>
<name>A0ABQ5N2I5_9CLOT</name>
<feature type="compositionally biased region" description="Polar residues" evidence="2">
    <location>
        <begin position="50"/>
        <end position="63"/>
    </location>
</feature>
<keyword evidence="5" id="KW-1185">Reference proteome</keyword>
<dbReference type="EMBL" id="BRXR01000001">
    <property type="protein sequence ID" value="GLC29418.1"/>
    <property type="molecule type" value="Genomic_DNA"/>
</dbReference>
<gene>
    <name evidence="4" type="ORF">bsdE14_08280</name>
</gene>
<accession>A0ABQ5N2I5</accession>
<protein>
    <submittedName>
        <fullName evidence="4">Uncharacterized protein</fullName>
    </submittedName>
</protein>